<dbReference type="OrthoDB" id="1077582at2759"/>
<evidence type="ECO:0000313" key="5">
    <source>
        <dbReference type="EMBL" id="KZM18814.1"/>
    </source>
</evidence>
<proteinExistence type="predicted"/>
<comment type="subcellular location">
    <subcellularLocation>
        <location evidence="1">Membrane</location>
        <topology evidence="1">Multi-pass membrane protein</topology>
    </subcellularLocation>
</comment>
<keyword evidence="3" id="KW-1133">Transmembrane helix</keyword>
<reference evidence="5 6" key="1">
    <citation type="journal article" date="2016" name="Sci. Rep.">
        <title>Draft genome sequencing and secretome analysis of fungal phytopathogen Ascochyta rabiei provides insight into the necrotrophic effector repertoire.</title>
        <authorList>
            <person name="Verma S."/>
            <person name="Gazara R.K."/>
            <person name="Nizam S."/>
            <person name="Parween S."/>
            <person name="Chattopadhyay D."/>
            <person name="Verma P.K."/>
        </authorList>
    </citation>
    <scope>NUCLEOTIDE SEQUENCE [LARGE SCALE GENOMIC DNA]</scope>
    <source>
        <strain evidence="5 6">ArDII</strain>
    </source>
</reference>
<dbReference type="AlphaFoldDB" id="A0A162W5P0"/>
<keyword evidence="6" id="KW-1185">Reference proteome</keyword>
<accession>A0A162W5P0</accession>
<gene>
    <name evidence="5" type="ORF">ST47_g10001</name>
</gene>
<dbReference type="InterPro" id="IPR032805">
    <property type="entry name" value="Wax_synthase_dom"/>
</dbReference>
<evidence type="ECO:0000256" key="2">
    <source>
        <dbReference type="ARBA" id="ARBA00022692"/>
    </source>
</evidence>
<keyword evidence="2" id="KW-0812">Transmembrane</keyword>
<dbReference type="Proteomes" id="UP000076837">
    <property type="component" value="Unassembled WGS sequence"/>
</dbReference>
<evidence type="ECO:0000313" key="6">
    <source>
        <dbReference type="Proteomes" id="UP000076837"/>
    </source>
</evidence>
<comment type="caution">
    <text evidence="5">The sequence shown here is derived from an EMBL/GenBank/DDBJ whole genome shotgun (WGS) entry which is preliminary data.</text>
</comment>
<dbReference type="GO" id="GO:0016020">
    <property type="term" value="C:membrane"/>
    <property type="evidence" value="ECO:0007669"/>
    <property type="project" value="UniProtKB-SubCell"/>
</dbReference>
<protein>
    <submittedName>
        <fullName evidence="5">Uncharacterized protein</fullName>
    </submittedName>
</protein>
<dbReference type="Pfam" id="PF13813">
    <property type="entry name" value="MBOAT_2"/>
    <property type="match status" value="1"/>
</dbReference>
<evidence type="ECO:0000256" key="3">
    <source>
        <dbReference type="ARBA" id="ARBA00022989"/>
    </source>
</evidence>
<name>A0A162W5P0_DIDRA</name>
<keyword evidence="4" id="KW-0472">Membrane</keyword>
<sequence length="416" mass="46750">MSLRLPPVFTALQLPLLLLTNVFALAIGPRQRLLQLGLTLPVLLLLAAQSRYRDYAGPWGVHYGVNCGVASLIATYVDWVVLAAPDREGWVKLGRRDGGGERGSGGGVESNGIVKSSGVEREKRAAPTAFRERLWWAVRLGVTNRYTGWSCEVKNVPVEVDDEYPRWRFLIRKSLRAVVFYLAKDALYAYTASSPHGSWVDIVAIKPQHSYASYPFWHRFWFSWMQIVLTYVSLELYNTVVGIVSVAAGLARPSECPSSFGDLKGLWSVRRAWSVVWHQQCRRVCSGPAVFVVRDVLHLRKGSFASKYLQLFIGFGISGLVHGGASMLYHGSFEDDRAIKVFLAQAVIIFFEDHLFEFGKRLGFKDSLFWRLVGLVWTILAVGASMESWTGSLLKYGLWVHEREQDWFGIGPKISA</sequence>
<dbReference type="EMBL" id="JYNV01000322">
    <property type="protein sequence ID" value="KZM18814.1"/>
    <property type="molecule type" value="Genomic_DNA"/>
</dbReference>
<evidence type="ECO:0000256" key="1">
    <source>
        <dbReference type="ARBA" id="ARBA00004141"/>
    </source>
</evidence>
<evidence type="ECO:0000256" key="4">
    <source>
        <dbReference type="ARBA" id="ARBA00023136"/>
    </source>
</evidence>
<organism evidence="5 6">
    <name type="scientific">Didymella rabiei</name>
    <name type="common">Chickpea ascochyta blight fungus</name>
    <name type="synonym">Mycosphaerella rabiei</name>
    <dbReference type="NCBI Taxonomy" id="5454"/>
    <lineage>
        <taxon>Eukaryota</taxon>
        <taxon>Fungi</taxon>
        <taxon>Dikarya</taxon>
        <taxon>Ascomycota</taxon>
        <taxon>Pezizomycotina</taxon>
        <taxon>Dothideomycetes</taxon>
        <taxon>Pleosporomycetidae</taxon>
        <taxon>Pleosporales</taxon>
        <taxon>Pleosporineae</taxon>
        <taxon>Didymellaceae</taxon>
        <taxon>Ascochyta</taxon>
    </lineage>
</organism>